<evidence type="ECO:0000256" key="3">
    <source>
        <dbReference type="ARBA" id="ARBA00022692"/>
    </source>
</evidence>
<evidence type="ECO:0000313" key="8">
    <source>
        <dbReference type="Proteomes" id="UP000193922"/>
    </source>
</evidence>
<evidence type="ECO:0000256" key="1">
    <source>
        <dbReference type="ARBA" id="ARBA00004141"/>
    </source>
</evidence>
<dbReference type="GO" id="GO:0005886">
    <property type="term" value="C:plasma membrane"/>
    <property type="evidence" value="ECO:0007669"/>
    <property type="project" value="TreeGrafter"/>
</dbReference>
<feature type="transmembrane region" description="Helical" evidence="6">
    <location>
        <begin position="311"/>
        <end position="330"/>
    </location>
</feature>
<feature type="transmembrane region" description="Helical" evidence="6">
    <location>
        <begin position="236"/>
        <end position="258"/>
    </location>
</feature>
<feature type="transmembrane region" description="Helical" evidence="6">
    <location>
        <begin position="35"/>
        <end position="55"/>
    </location>
</feature>
<dbReference type="Proteomes" id="UP000193922">
    <property type="component" value="Unassembled WGS sequence"/>
</dbReference>
<dbReference type="SUPFAM" id="SSF103473">
    <property type="entry name" value="MFS general substrate transporter"/>
    <property type="match status" value="1"/>
</dbReference>
<keyword evidence="2" id="KW-0813">Transport</keyword>
<dbReference type="InterPro" id="IPR036259">
    <property type="entry name" value="MFS_trans_sf"/>
</dbReference>
<dbReference type="Pfam" id="PF13347">
    <property type="entry name" value="MFS_2"/>
    <property type="match status" value="1"/>
</dbReference>
<organism evidence="7 8">
    <name type="scientific">Linderina pennispora</name>
    <dbReference type="NCBI Taxonomy" id="61395"/>
    <lineage>
        <taxon>Eukaryota</taxon>
        <taxon>Fungi</taxon>
        <taxon>Fungi incertae sedis</taxon>
        <taxon>Zoopagomycota</taxon>
        <taxon>Kickxellomycotina</taxon>
        <taxon>Kickxellomycetes</taxon>
        <taxon>Kickxellales</taxon>
        <taxon>Kickxellaceae</taxon>
        <taxon>Linderina</taxon>
    </lineage>
</organism>
<dbReference type="RefSeq" id="XP_040747285.1">
    <property type="nucleotide sequence ID" value="XM_040889092.1"/>
</dbReference>
<evidence type="ECO:0008006" key="9">
    <source>
        <dbReference type="Google" id="ProtNLM"/>
    </source>
</evidence>
<accession>A0A1Y1WLW0</accession>
<feature type="transmembrane region" description="Helical" evidence="6">
    <location>
        <begin position="106"/>
        <end position="126"/>
    </location>
</feature>
<gene>
    <name evidence="7" type="ORF">DL89DRAFT_273659</name>
</gene>
<dbReference type="PANTHER" id="PTHR19432:SF35">
    <property type="entry name" value="SOLUTE CARRIER FAMILY 45 MEMBER 3 ISOFORM X1"/>
    <property type="match status" value="1"/>
</dbReference>
<evidence type="ECO:0000256" key="2">
    <source>
        <dbReference type="ARBA" id="ARBA00022448"/>
    </source>
</evidence>
<keyword evidence="8" id="KW-1185">Reference proteome</keyword>
<proteinExistence type="predicted"/>
<keyword evidence="4 6" id="KW-1133">Transmembrane helix</keyword>
<protein>
    <recommendedName>
        <fullName evidence="9">MFS general substrate transporter</fullName>
    </recommendedName>
</protein>
<name>A0A1Y1WLW0_9FUNG</name>
<dbReference type="GeneID" id="63805740"/>
<dbReference type="GO" id="GO:0008506">
    <property type="term" value="F:sucrose:proton symporter activity"/>
    <property type="evidence" value="ECO:0007669"/>
    <property type="project" value="TreeGrafter"/>
</dbReference>
<feature type="transmembrane region" description="Helical" evidence="6">
    <location>
        <begin position="67"/>
        <end position="86"/>
    </location>
</feature>
<dbReference type="EMBL" id="MCFD01000001">
    <property type="protein sequence ID" value="ORX74074.1"/>
    <property type="molecule type" value="Genomic_DNA"/>
</dbReference>
<dbReference type="OrthoDB" id="28755at2759"/>
<evidence type="ECO:0000256" key="6">
    <source>
        <dbReference type="SAM" id="Phobius"/>
    </source>
</evidence>
<dbReference type="PANTHER" id="PTHR19432">
    <property type="entry name" value="SUGAR TRANSPORTER"/>
    <property type="match status" value="1"/>
</dbReference>
<dbReference type="Gene3D" id="1.20.1250.20">
    <property type="entry name" value="MFS general substrate transporter like domains"/>
    <property type="match status" value="1"/>
</dbReference>
<evidence type="ECO:0000256" key="5">
    <source>
        <dbReference type="ARBA" id="ARBA00023136"/>
    </source>
</evidence>
<feature type="transmembrane region" description="Helical" evidence="6">
    <location>
        <begin position="380"/>
        <end position="403"/>
    </location>
</feature>
<keyword evidence="5 6" id="KW-0472">Membrane</keyword>
<evidence type="ECO:0000313" key="7">
    <source>
        <dbReference type="EMBL" id="ORX74074.1"/>
    </source>
</evidence>
<evidence type="ECO:0000256" key="4">
    <source>
        <dbReference type="ARBA" id="ARBA00022989"/>
    </source>
</evidence>
<sequence>MTVLLAGIQFVWTVELGYGTPYLLSLGLSKPLMTLVWMAGPLSGLIIQPVVGGLSDKCTSRLGRRRPYIIGGAAFVVMSMVAIAYARELAQLLAQLIYGADPSTDFVTRTAIVLAVIGFYVLDFSINTSQACARALALDIPPLAQQDLANAYAGRMLNLGSVSGYLMGFMDLRVLVPAQSQMQALCVLAILVFVVREQPLQPEAVRSEPAGQTLAHIVRGVRQLPAPVQRICNVQVFAWIAWFPFLFFATTWVTEIMARTEPADSPEFLDRATRAGSFALFLYSVTSLGCSLVLPVFVSEEGKPWTIGLRAMWRLSLLAMGLILLSTYFVPNVLLATVVIVSMAFPWALAMWAPFALVGDQRPAEPSADDRLAAGTILGIHNMYVVLPQFLINGIASLVFAWFGSEPANGLRSA</sequence>
<reference evidence="7 8" key="1">
    <citation type="submission" date="2016-07" db="EMBL/GenBank/DDBJ databases">
        <title>Pervasive Adenine N6-methylation of Active Genes in Fungi.</title>
        <authorList>
            <consortium name="DOE Joint Genome Institute"/>
            <person name="Mondo S.J."/>
            <person name="Dannebaum R.O."/>
            <person name="Kuo R.C."/>
            <person name="Labutti K."/>
            <person name="Haridas S."/>
            <person name="Kuo A."/>
            <person name="Salamov A."/>
            <person name="Ahrendt S.R."/>
            <person name="Lipzen A."/>
            <person name="Sullivan W."/>
            <person name="Andreopoulos W.B."/>
            <person name="Clum A."/>
            <person name="Lindquist E."/>
            <person name="Daum C."/>
            <person name="Ramamoorthy G.K."/>
            <person name="Gryganskyi A."/>
            <person name="Culley D."/>
            <person name="Magnuson J.K."/>
            <person name="James T.Y."/>
            <person name="O'Malley M.A."/>
            <person name="Stajich J.E."/>
            <person name="Spatafora J.W."/>
            <person name="Visel A."/>
            <person name="Grigoriev I.V."/>
        </authorList>
    </citation>
    <scope>NUCLEOTIDE SEQUENCE [LARGE SCALE GENOMIC DNA]</scope>
    <source>
        <strain evidence="7 8">ATCC 12442</strain>
    </source>
</reference>
<comment type="caution">
    <text evidence="7">The sequence shown here is derived from an EMBL/GenBank/DDBJ whole genome shotgun (WGS) entry which is preliminary data.</text>
</comment>
<dbReference type="AlphaFoldDB" id="A0A1Y1WLW0"/>
<feature type="transmembrane region" description="Helical" evidence="6">
    <location>
        <begin position="278"/>
        <end position="299"/>
    </location>
</feature>
<comment type="subcellular location">
    <subcellularLocation>
        <location evidence="1">Membrane</location>
        <topology evidence="1">Multi-pass membrane protein</topology>
    </subcellularLocation>
</comment>
<keyword evidence="3 6" id="KW-0812">Transmembrane</keyword>
<feature type="transmembrane region" description="Helical" evidence="6">
    <location>
        <begin position="336"/>
        <end position="359"/>
    </location>
</feature>